<dbReference type="InterPro" id="IPR000905">
    <property type="entry name" value="Gcp-like_dom"/>
</dbReference>
<dbReference type="SUPFAM" id="SSF53067">
    <property type="entry name" value="Actin-like ATPase domain"/>
    <property type="match status" value="2"/>
</dbReference>
<dbReference type="GO" id="GO:0016740">
    <property type="term" value="F:transferase activity"/>
    <property type="evidence" value="ECO:0007669"/>
    <property type="project" value="UniProtKB-KW"/>
</dbReference>
<protein>
    <submittedName>
        <fullName evidence="2">tRNA (Adenosine(37)-N6)-threonylcarbamoyltransferase complex dimerization subunit type 1 TsaB</fullName>
    </submittedName>
</protein>
<keyword evidence="2" id="KW-0808">Transferase</keyword>
<evidence type="ECO:0000259" key="1">
    <source>
        <dbReference type="Pfam" id="PF00814"/>
    </source>
</evidence>
<sequence length="249" mass="25872">MPIILAIETSTELASAALLIDNERSNHNNEVSGALAYRESEGVQTHSQTILPMVQSLLSEAGITLSQCDAIAFGVGPGSFTGVRTACGIVQGLAFGAELPVLPVSTLEAMAQACRDVSGAPKAVDVLCVLDARMGEVYWAQYRYVTGAIGGNWQAIVEPTLSAPSQVQPIGQVQACGNGLSVCAEQFAGAPFAANANLGAMPHARDIAAIGTMMFAQGLSLPAVEAQPLYLRNKIALTTAERALKGVMK</sequence>
<dbReference type="OrthoDB" id="9809995at2"/>
<evidence type="ECO:0000313" key="2">
    <source>
        <dbReference type="EMBL" id="MQR01491.1"/>
    </source>
</evidence>
<dbReference type="EMBL" id="WINI01000007">
    <property type="protein sequence ID" value="MQR01491.1"/>
    <property type="molecule type" value="Genomic_DNA"/>
</dbReference>
<dbReference type="AlphaFoldDB" id="A0A843YW23"/>
<dbReference type="Proteomes" id="UP000451565">
    <property type="component" value="Unassembled WGS sequence"/>
</dbReference>
<dbReference type="GO" id="GO:0002949">
    <property type="term" value="P:tRNA threonylcarbamoyladenosine modification"/>
    <property type="evidence" value="ECO:0007669"/>
    <property type="project" value="InterPro"/>
</dbReference>
<dbReference type="GO" id="GO:0005829">
    <property type="term" value="C:cytosol"/>
    <property type="evidence" value="ECO:0007669"/>
    <property type="project" value="TreeGrafter"/>
</dbReference>
<proteinExistence type="predicted"/>
<accession>A0A843YW23</accession>
<gene>
    <name evidence="2" type="primary">tsaB</name>
    <name evidence="2" type="ORF">GEV47_12480</name>
</gene>
<keyword evidence="3" id="KW-1185">Reference proteome</keyword>
<organism evidence="2 3">
    <name type="scientific">Glaciimonas soli</name>
    <dbReference type="NCBI Taxonomy" id="2590999"/>
    <lineage>
        <taxon>Bacteria</taxon>
        <taxon>Pseudomonadati</taxon>
        <taxon>Pseudomonadota</taxon>
        <taxon>Betaproteobacteria</taxon>
        <taxon>Burkholderiales</taxon>
        <taxon>Oxalobacteraceae</taxon>
        <taxon>Glaciimonas</taxon>
    </lineage>
</organism>
<evidence type="ECO:0000313" key="3">
    <source>
        <dbReference type="Proteomes" id="UP000451565"/>
    </source>
</evidence>
<dbReference type="PANTHER" id="PTHR11735:SF11">
    <property type="entry name" value="TRNA THREONYLCARBAMOYLADENOSINE BIOSYNTHESIS PROTEIN TSAB"/>
    <property type="match status" value="1"/>
</dbReference>
<reference evidence="2 3" key="1">
    <citation type="submission" date="2019-10" db="EMBL/GenBank/DDBJ databases">
        <title>Glaciimonas soli sp. nov., a psychrophilic bacterium isolated from the forest soil of a high elevation mountain in Taiwan.</title>
        <authorList>
            <person name="Wang L.-T."/>
            <person name="Shieh W.Y."/>
        </authorList>
    </citation>
    <scope>NUCLEOTIDE SEQUENCE [LARGE SCALE GENOMIC DNA]</scope>
    <source>
        <strain evidence="2 3">GS1</strain>
    </source>
</reference>
<dbReference type="InterPro" id="IPR022496">
    <property type="entry name" value="T6A_TsaB"/>
</dbReference>
<dbReference type="PANTHER" id="PTHR11735">
    <property type="entry name" value="TRNA N6-ADENOSINE THREONYLCARBAMOYLTRANSFERASE"/>
    <property type="match status" value="1"/>
</dbReference>
<dbReference type="NCBIfam" id="TIGR03725">
    <property type="entry name" value="T6A_YeaZ"/>
    <property type="match status" value="1"/>
</dbReference>
<dbReference type="RefSeq" id="WP_153235117.1">
    <property type="nucleotide sequence ID" value="NZ_WINI01000007.1"/>
</dbReference>
<comment type="caution">
    <text evidence="2">The sequence shown here is derived from an EMBL/GenBank/DDBJ whole genome shotgun (WGS) entry which is preliminary data.</text>
</comment>
<dbReference type="Pfam" id="PF00814">
    <property type="entry name" value="TsaD"/>
    <property type="match status" value="1"/>
</dbReference>
<name>A0A843YW23_9BURK</name>
<dbReference type="InterPro" id="IPR043129">
    <property type="entry name" value="ATPase_NBD"/>
</dbReference>
<dbReference type="Gene3D" id="3.30.420.40">
    <property type="match status" value="2"/>
</dbReference>
<dbReference type="CDD" id="cd24032">
    <property type="entry name" value="ASKHA_NBD_TsaB"/>
    <property type="match status" value="1"/>
</dbReference>
<feature type="domain" description="Gcp-like" evidence="1">
    <location>
        <begin position="44"/>
        <end position="168"/>
    </location>
</feature>